<dbReference type="PANTHER" id="PTHR47326">
    <property type="entry name" value="TRANSPOSABLE ELEMENT TC3 TRANSPOSASE-LIKE PROTEIN"/>
    <property type="match status" value="1"/>
</dbReference>
<evidence type="ECO:0000259" key="1">
    <source>
        <dbReference type="Pfam" id="PF16087"/>
    </source>
</evidence>
<dbReference type="PANTHER" id="PTHR47326:SF1">
    <property type="entry name" value="HTH PSQ-TYPE DOMAIN-CONTAINING PROTEIN"/>
    <property type="match status" value="1"/>
</dbReference>
<sequence length="327" mass="37677">MTVQLSFDECKWILKCYWKVENVVVVQRRWRVEFGTELPTRLTIKRIRDKFEVDGTVQDVKSSVHRILRAQKWNPYIPRLVHALNEDDPEMDRTKRKCCGVPASISGLISPDFYLWRVLKDTVYVTKSQTLKELRVQIEHACNVIPLATIQLECRSVDLRVSLSASSLVHRSVCNSKSWTQVIVSVICPKNVKKKPRNDRLSDANKNIRAMGYVEDKQSINLESRYKQKSPFAARPITEVFIGKENTRTTTTKECAFNAAWVSHIIVDRKQNIPSSESDPGQEISYHSYLPVSVTKFNDLHVSNQFCGQLAKVFHKNIKTQPDIEDD</sequence>
<dbReference type="Pfam" id="PF16087">
    <property type="entry name" value="DUF4817"/>
    <property type="match status" value="1"/>
</dbReference>
<gene>
    <name evidence="2" type="ORF">ANN_11411</name>
</gene>
<keyword evidence="3" id="KW-1185">Reference proteome</keyword>
<reference evidence="2 3" key="1">
    <citation type="journal article" date="2022" name="Allergy">
        <title>Genome assembly and annotation of Periplaneta americana reveal a comprehensive cockroach allergen profile.</title>
        <authorList>
            <person name="Wang L."/>
            <person name="Xiong Q."/>
            <person name="Saelim N."/>
            <person name="Wang L."/>
            <person name="Nong W."/>
            <person name="Wan A.T."/>
            <person name="Shi M."/>
            <person name="Liu X."/>
            <person name="Cao Q."/>
            <person name="Hui J.H.L."/>
            <person name="Sookrung N."/>
            <person name="Leung T.F."/>
            <person name="Tungtrongchitr A."/>
            <person name="Tsui S.K.W."/>
        </authorList>
    </citation>
    <scope>NUCLEOTIDE SEQUENCE [LARGE SCALE GENOMIC DNA]</scope>
    <source>
        <strain evidence="2">PWHHKU_190912</strain>
    </source>
</reference>
<dbReference type="EMBL" id="JAJSOF020000015">
    <property type="protein sequence ID" value="KAJ4441555.1"/>
    <property type="molecule type" value="Genomic_DNA"/>
</dbReference>
<comment type="caution">
    <text evidence="2">The sequence shown here is derived from an EMBL/GenBank/DDBJ whole genome shotgun (WGS) entry which is preliminary data.</text>
</comment>
<dbReference type="Proteomes" id="UP001148838">
    <property type="component" value="Unassembled WGS sequence"/>
</dbReference>
<evidence type="ECO:0000313" key="2">
    <source>
        <dbReference type="EMBL" id="KAJ4441555.1"/>
    </source>
</evidence>
<proteinExistence type="predicted"/>
<accession>A0ABQ8T789</accession>
<evidence type="ECO:0000313" key="3">
    <source>
        <dbReference type="Proteomes" id="UP001148838"/>
    </source>
</evidence>
<name>A0ABQ8T789_PERAM</name>
<protein>
    <recommendedName>
        <fullName evidence="1">DUF4817 domain-containing protein</fullName>
    </recommendedName>
</protein>
<dbReference type="InterPro" id="IPR032135">
    <property type="entry name" value="DUF4817"/>
</dbReference>
<feature type="domain" description="DUF4817" evidence="1">
    <location>
        <begin position="7"/>
        <end position="58"/>
    </location>
</feature>
<organism evidence="2 3">
    <name type="scientific">Periplaneta americana</name>
    <name type="common">American cockroach</name>
    <name type="synonym">Blatta americana</name>
    <dbReference type="NCBI Taxonomy" id="6978"/>
    <lineage>
        <taxon>Eukaryota</taxon>
        <taxon>Metazoa</taxon>
        <taxon>Ecdysozoa</taxon>
        <taxon>Arthropoda</taxon>
        <taxon>Hexapoda</taxon>
        <taxon>Insecta</taxon>
        <taxon>Pterygota</taxon>
        <taxon>Neoptera</taxon>
        <taxon>Polyneoptera</taxon>
        <taxon>Dictyoptera</taxon>
        <taxon>Blattodea</taxon>
        <taxon>Blattoidea</taxon>
        <taxon>Blattidae</taxon>
        <taxon>Blattinae</taxon>
        <taxon>Periplaneta</taxon>
    </lineage>
</organism>